<accession>A0A1M7GHV8</accession>
<keyword evidence="1" id="KW-0812">Transmembrane</keyword>
<proteinExistence type="predicted"/>
<dbReference type="Proteomes" id="UP000184394">
    <property type="component" value="Unassembled WGS sequence"/>
</dbReference>
<organism evidence="2 3">
    <name type="scientific">Ruminococcus flavefaciens</name>
    <dbReference type="NCBI Taxonomy" id="1265"/>
    <lineage>
        <taxon>Bacteria</taxon>
        <taxon>Bacillati</taxon>
        <taxon>Bacillota</taxon>
        <taxon>Clostridia</taxon>
        <taxon>Eubacteriales</taxon>
        <taxon>Oscillospiraceae</taxon>
        <taxon>Ruminococcus</taxon>
    </lineage>
</organism>
<dbReference type="EMBL" id="FRCT01000001">
    <property type="protein sequence ID" value="SHM15801.1"/>
    <property type="molecule type" value="Genomic_DNA"/>
</dbReference>
<dbReference type="AlphaFoldDB" id="A0A1M7GHV8"/>
<keyword evidence="1" id="KW-1133">Transmembrane helix</keyword>
<keyword evidence="1" id="KW-0472">Membrane</keyword>
<dbReference type="RefSeq" id="WP_072948013.1">
    <property type="nucleotide sequence ID" value="NZ_FRCT01000001.1"/>
</dbReference>
<dbReference type="OrthoDB" id="1819150at2"/>
<evidence type="ECO:0000256" key="1">
    <source>
        <dbReference type="SAM" id="Phobius"/>
    </source>
</evidence>
<evidence type="ECO:0000313" key="3">
    <source>
        <dbReference type="Proteomes" id="UP000184394"/>
    </source>
</evidence>
<protein>
    <submittedName>
        <fullName evidence="2">Uncharacterized protein</fullName>
    </submittedName>
</protein>
<feature type="transmembrane region" description="Helical" evidence="1">
    <location>
        <begin position="6"/>
        <end position="29"/>
    </location>
</feature>
<gene>
    <name evidence="2" type="ORF">SAMN04487860_101311</name>
</gene>
<evidence type="ECO:0000313" key="2">
    <source>
        <dbReference type="EMBL" id="SHM15801.1"/>
    </source>
</evidence>
<name>A0A1M7GHV8_RUMFL</name>
<reference evidence="2 3" key="1">
    <citation type="submission" date="2016-11" db="EMBL/GenBank/DDBJ databases">
        <authorList>
            <person name="Jaros S."/>
            <person name="Januszkiewicz K."/>
            <person name="Wedrychowicz H."/>
        </authorList>
    </citation>
    <scope>NUCLEOTIDE SEQUENCE [LARGE SCALE GENOMIC DNA]</scope>
    <source>
        <strain evidence="2 3">Y1</strain>
    </source>
</reference>
<sequence>MKKALTIGGAVLGFLLISALVIFIFFPGLPTYIKVKHKYKHIDEKVPVFEAVSAGADFKEYTIKGVKLKAPGDWELKESGNGIASSSLNASLFLEALNYEDYYASYDSELGYDPWTSYNYTEDDYKHFFNTLGIKTNPYDLSDNILWYIRDSFTAKDCLKLRSKDRKVFAELAESKEAAYQEEKMWKIKNDSYTGYVGQFFAYGYTGNMWTFTFFPVGDEVNKYSIMMKCPDETIAKQIISSIELE</sequence>